<accession>A0A368F3N7</accession>
<proteinExistence type="predicted"/>
<dbReference type="OrthoDB" id="5809639at2759"/>
<dbReference type="InterPro" id="IPR011249">
    <property type="entry name" value="Metalloenz_LuxS/M16"/>
</dbReference>
<dbReference type="STRING" id="29170.A0A368F3N7"/>
<dbReference type="AlphaFoldDB" id="A0A368F3N7"/>
<dbReference type="EMBL" id="JOJR01006540">
    <property type="protein sequence ID" value="RCN26672.1"/>
    <property type="molecule type" value="Genomic_DNA"/>
</dbReference>
<evidence type="ECO:0000313" key="1">
    <source>
        <dbReference type="EMBL" id="RCN26672.1"/>
    </source>
</evidence>
<comment type="caution">
    <text evidence="1">The sequence shown here is derived from an EMBL/GenBank/DDBJ whole genome shotgun (WGS) entry which is preliminary data.</text>
</comment>
<dbReference type="Proteomes" id="UP000252519">
    <property type="component" value="Unassembled WGS sequence"/>
</dbReference>
<dbReference type="PANTHER" id="PTHR43016">
    <property type="entry name" value="PRESEQUENCE PROTEASE"/>
    <property type="match status" value="1"/>
</dbReference>
<name>A0A368F3N7_ANCCA</name>
<evidence type="ECO:0000313" key="2">
    <source>
        <dbReference type="Proteomes" id="UP000252519"/>
    </source>
</evidence>
<dbReference type="PANTHER" id="PTHR43016:SF16">
    <property type="entry name" value="METALLOPROTEASE, PUTATIVE (AFU_ORTHOLOGUE AFUA_4G07610)-RELATED"/>
    <property type="match status" value="1"/>
</dbReference>
<gene>
    <name evidence="1" type="ORF">ANCCAN_27601</name>
</gene>
<dbReference type="SUPFAM" id="SSF63411">
    <property type="entry name" value="LuxS/MPP-like metallohydrolase"/>
    <property type="match status" value="1"/>
</dbReference>
<keyword evidence="2" id="KW-1185">Reference proteome</keyword>
<reference evidence="1 2" key="1">
    <citation type="submission" date="2014-10" db="EMBL/GenBank/DDBJ databases">
        <title>Draft genome of the hookworm Ancylostoma caninum.</title>
        <authorList>
            <person name="Mitreva M."/>
        </authorList>
    </citation>
    <scope>NUCLEOTIDE SEQUENCE [LARGE SCALE GENOMIC DNA]</scope>
    <source>
        <strain evidence="1 2">Baltimore</strain>
    </source>
</reference>
<sequence>MGSEKYPFKGILSTIANRCMASGENGWTCQDLTAYTLNTVGSEGFFKVLPVYLDHVLSPMLTDSQFATEVHHISGEGEDAGVIYNEMQGLELKMSNLIRRADVAGRLKNLRETCNLEKVIFLKKTPS</sequence>
<protein>
    <submittedName>
        <fullName evidence="1">Uncharacterized protein</fullName>
    </submittedName>
</protein>
<dbReference type="GO" id="GO:0046872">
    <property type="term" value="F:metal ion binding"/>
    <property type="evidence" value="ECO:0007669"/>
    <property type="project" value="InterPro"/>
</dbReference>
<organism evidence="1 2">
    <name type="scientific">Ancylostoma caninum</name>
    <name type="common">Dog hookworm</name>
    <dbReference type="NCBI Taxonomy" id="29170"/>
    <lineage>
        <taxon>Eukaryota</taxon>
        <taxon>Metazoa</taxon>
        <taxon>Ecdysozoa</taxon>
        <taxon>Nematoda</taxon>
        <taxon>Chromadorea</taxon>
        <taxon>Rhabditida</taxon>
        <taxon>Rhabditina</taxon>
        <taxon>Rhabditomorpha</taxon>
        <taxon>Strongyloidea</taxon>
        <taxon>Ancylostomatidae</taxon>
        <taxon>Ancylostomatinae</taxon>
        <taxon>Ancylostoma</taxon>
    </lineage>
</organism>
<dbReference type="Gene3D" id="3.30.830.10">
    <property type="entry name" value="Metalloenzyme, LuxS/M16 peptidase-like"/>
    <property type="match status" value="1"/>
</dbReference>